<name>A0A9P4TCL4_CURKU</name>
<evidence type="ECO:0000259" key="3">
    <source>
        <dbReference type="Pfam" id="PF00501"/>
    </source>
</evidence>
<evidence type="ECO:0000313" key="5">
    <source>
        <dbReference type="EMBL" id="KAF3001294.1"/>
    </source>
</evidence>
<dbReference type="OrthoDB" id="6509636at2759"/>
<dbReference type="InterPro" id="IPR000873">
    <property type="entry name" value="AMP-dep_synth/lig_dom"/>
</dbReference>
<dbReference type="SUPFAM" id="SSF54909">
    <property type="entry name" value="Dimeric alpha+beta barrel"/>
    <property type="match status" value="1"/>
</dbReference>
<dbReference type="InterPro" id="IPR045851">
    <property type="entry name" value="AMP-bd_C_sf"/>
</dbReference>
<dbReference type="Proteomes" id="UP000801428">
    <property type="component" value="Unassembled WGS sequence"/>
</dbReference>
<dbReference type="AlphaFoldDB" id="A0A9P4TCL4"/>
<protein>
    <submittedName>
        <fullName evidence="5">Uncharacterized protein</fullName>
    </submittedName>
</protein>
<comment type="similarity">
    <text evidence="1">Belongs to the tpcK family.</text>
</comment>
<dbReference type="Gene3D" id="3.30.70.100">
    <property type="match status" value="1"/>
</dbReference>
<dbReference type="CDD" id="cd05911">
    <property type="entry name" value="Firefly_Luc_like"/>
    <property type="match status" value="1"/>
</dbReference>
<dbReference type="InterPro" id="IPR042099">
    <property type="entry name" value="ANL_N_sf"/>
</dbReference>
<dbReference type="InterPro" id="IPR011008">
    <property type="entry name" value="Dimeric_a/b-barrel"/>
</dbReference>
<feature type="compositionally biased region" description="Basic and acidic residues" evidence="2">
    <location>
        <begin position="20"/>
        <end position="29"/>
    </location>
</feature>
<sequence>MDYYHCSNEALRQERRRRALESHGGHDELSEILQEDDDARGSEATTVVTEPFQADGTNETNRFRTRVSGKTIPVDKLVDEKIVSWVMNTFSSALQLFFESGLSYTIEGGQSPGTIVGLDPGLRFRLTDCAHEEQGQFVNSIFPENVRGSGVGIRILGATLATRTSIAVRADANEALSARGRSQDIIHETHKVFGLRLSGMKKTEYVWAKTEMPMDTALKDTYSSNSQVTMSGKGAQAIVLYPREDGATFDLDYYHATHMPLAKDTWAKHGLKQFSVTQLSPDNQYSIAAILEFESQEALGKALADPDTKKVMDDVPNFSSVKPVFLAGNVTLRAEEHIDIPTTDLLSWMFDTQTYNKDQPVYVDAADPARSISSNQARSIAKKLCAGFKSIGLKNGDCVCMLSFNDIYYSMAFLGILTFGGIFAGVNPSHTTYELAHAFQTAEVKALIVEPELLTNALKAAAQAGIPKKSIFVFDHHTSLTQSWSDSEVWDGRLGGEERWGGLKSWRYLMGQGESDWVTWDNETRSKSTTAARLFSSGTTGLPKAVEMTHHNFIAQHTMVLEHKPRDYEVIRLLCTPMFHVSNVPRAHTSPLRGGLRTYVMRRFELQTWLQNIERFGITEANMVPPMVIQVINSPLTKKYSLKSIRNSWVGAAPLAAEPQARYKALLRRDTPFNQVWGMSETSCIATMVHYPEHDPTGSVGRFLPNMDAKLVDDEGNDITGYDVRGELCARGPLIVKGYYNNARANAESWDQDGYFHTGDIAVRRRDNGLWYIVDRKKVRNTSSSAGISSFSETPMPPASESILDARELIKVRGFQVAPAELEGVLLSHPEISDAAVIGVPAVGTSRKDEIARAGEEGSEMPRAYIVLKSGSQMGERDVQSYMKERLAGYKQLVGGVRFVSSIPKNASGKILKKDLKETARREMTAHL</sequence>
<dbReference type="Pfam" id="PF13193">
    <property type="entry name" value="AMP-binding_C"/>
    <property type="match status" value="1"/>
</dbReference>
<evidence type="ECO:0000256" key="1">
    <source>
        <dbReference type="ARBA" id="ARBA00005986"/>
    </source>
</evidence>
<dbReference type="PANTHER" id="PTHR24096:SF265">
    <property type="entry name" value="ENZYME, PUTATIVE (AFU_ORTHOLOGUE AFUA_5G14270)-RELATED"/>
    <property type="match status" value="1"/>
</dbReference>
<accession>A0A9P4TCL4</accession>
<dbReference type="Pfam" id="PF00501">
    <property type="entry name" value="AMP-binding"/>
    <property type="match status" value="1"/>
</dbReference>
<dbReference type="EMBL" id="SWKU01000013">
    <property type="protein sequence ID" value="KAF3001294.1"/>
    <property type="molecule type" value="Genomic_DNA"/>
</dbReference>
<dbReference type="Gene3D" id="3.30.300.30">
    <property type="match status" value="1"/>
</dbReference>
<gene>
    <name evidence="5" type="ORF">E8E13_004766</name>
</gene>
<feature type="domain" description="AMP-binding enzyme C-terminal" evidence="4">
    <location>
        <begin position="857"/>
        <end position="910"/>
    </location>
</feature>
<evidence type="ECO:0000256" key="2">
    <source>
        <dbReference type="SAM" id="MobiDB-lite"/>
    </source>
</evidence>
<keyword evidence="6" id="KW-1185">Reference proteome</keyword>
<dbReference type="SUPFAM" id="SSF56801">
    <property type="entry name" value="Acetyl-CoA synthetase-like"/>
    <property type="match status" value="1"/>
</dbReference>
<dbReference type="NCBIfam" id="TIGR02118">
    <property type="entry name" value="EthD family reductase"/>
    <property type="match status" value="1"/>
</dbReference>
<dbReference type="InterPro" id="IPR009799">
    <property type="entry name" value="EthD_dom"/>
</dbReference>
<dbReference type="GO" id="GO:0019748">
    <property type="term" value="P:secondary metabolic process"/>
    <property type="evidence" value="ECO:0007669"/>
    <property type="project" value="TreeGrafter"/>
</dbReference>
<dbReference type="InterPro" id="IPR025110">
    <property type="entry name" value="AMP-bd_C"/>
</dbReference>
<evidence type="ECO:0000259" key="4">
    <source>
        <dbReference type="Pfam" id="PF13193"/>
    </source>
</evidence>
<feature type="region of interest" description="Disordered" evidence="2">
    <location>
        <begin position="20"/>
        <end position="44"/>
    </location>
</feature>
<dbReference type="GO" id="GO:0016491">
    <property type="term" value="F:oxidoreductase activity"/>
    <property type="evidence" value="ECO:0007669"/>
    <property type="project" value="InterPro"/>
</dbReference>
<organism evidence="5 6">
    <name type="scientific">Curvularia kusanoi</name>
    <name type="common">Cochliobolus kusanoi</name>
    <dbReference type="NCBI Taxonomy" id="90978"/>
    <lineage>
        <taxon>Eukaryota</taxon>
        <taxon>Fungi</taxon>
        <taxon>Dikarya</taxon>
        <taxon>Ascomycota</taxon>
        <taxon>Pezizomycotina</taxon>
        <taxon>Dothideomycetes</taxon>
        <taxon>Pleosporomycetidae</taxon>
        <taxon>Pleosporales</taxon>
        <taxon>Pleosporineae</taxon>
        <taxon>Pleosporaceae</taxon>
        <taxon>Curvularia</taxon>
    </lineage>
</organism>
<dbReference type="Gene3D" id="3.40.50.12780">
    <property type="entry name" value="N-terminal domain of ligase-like"/>
    <property type="match status" value="1"/>
</dbReference>
<feature type="domain" description="AMP-dependent synthetase/ligase" evidence="3">
    <location>
        <begin position="356"/>
        <end position="740"/>
    </location>
</feature>
<comment type="caution">
    <text evidence="5">The sequence shown here is derived from an EMBL/GenBank/DDBJ whole genome shotgun (WGS) entry which is preliminary data.</text>
</comment>
<reference evidence="5" key="1">
    <citation type="submission" date="2019-04" db="EMBL/GenBank/DDBJ databases">
        <title>Sequencing of skin fungus with MAO and IRED activity.</title>
        <authorList>
            <person name="Marsaioli A.J."/>
            <person name="Bonatto J.M.C."/>
            <person name="Reis Junior O."/>
        </authorList>
    </citation>
    <scope>NUCLEOTIDE SEQUENCE</scope>
    <source>
        <strain evidence="5">30M1</strain>
    </source>
</reference>
<dbReference type="PANTHER" id="PTHR24096">
    <property type="entry name" value="LONG-CHAIN-FATTY-ACID--COA LIGASE"/>
    <property type="match status" value="1"/>
</dbReference>
<proteinExistence type="inferred from homology"/>
<evidence type="ECO:0000313" key="6">
    <source>
        <dbReference type="Proteomes" id="UP000801428"/>
    </source>
</evidence>
<dbReference type="GO" id="GO:0016405">
    <property type="term" value="F:CoA-ligase activity"/>
    <property type="evidence" value="ECO:0007669"/>
    <property type="project" value="TreeGrafter"/>
</dbReference>